<evidence type="ECO:0000313" key="3">
    <source>
        <dbReference type="Proteomes" id="UP001236795"/>
    </source>
</evidence>
<dbReference type="EMBL" id="JAUSWC010000032">
    <property type="protein sequence ID" value="MDQ0491354.1"/>
    <property type="molecule type" value="Genomic_DNA"/>
</dbReference>
<dbReference type="EC" id="3.6.4.-" evidence="2"/>
<dbReference type="Proteomes" id="UP001236795">
    <property type="component" value="Unassembled WGS sequence"/>
</dbReference>
<keyword evidence="3" id="KW-1185">Reference proteome</keyword>
<feature type="region of interest" description="Disordered" evidence="1">
    <location>
        <begin position="168"/>
        <end position="200"/>
    </location>
</feature>
<dbReference type="RefSeq" id="WP_028961345.1">
    <property type="nucleotide sequence ID" value="NZ_JAUSWC010000032.1"/>
</dbReference>
<proteinExistence type="predicted"/>
<gene>
    <name evidence="2" type="ORF">QO019_006251</name>
</gene>
<dbReference type="GO" id="GO:0016787">
    <property type="term" value="F:hydrolase activity"/>
    <property type="evidence" value="ECO:0007669"/>
    <property type="project" value="UniProtKB-KW"/>
</dbReference>
<evidence type="ECO:0000313" key="2">
    <source>
        <dbReference type="EMBL" id="MDQ0491354.1"/>
    </source>
</evidence>
<keyword evidence="2" id="KW-0378">Hydrolase</keyword>
<dbReference type="InterPro" id="IPR027417">
    <property type="entry name" value="P-loop_NTPase"/>
</dbReference>
<sequence length="200" mass="21392">MGDWIASDSSEFPGLADADQISFGGARSRAEGAWGRLRLRGGWRDLPLPEHPLDPLTGRLGVQPRASQRELVERAAPMPAPGLLVAEAPMGEGKTKAALAAAEILAARFGLDGVFVAMPTQATSDPMCEQVLQWVRTFGPELESQVALLHGRRRFNAWWRTIWDGKPRPGGDGCGCEGGSRPDAADMADDDFGAIDEDAA</sequence>
<dbReference type="Gene3D" id="3.40.50.300">
    <property type="entry name" value="P-loop containing nucleotide triphosphate hydrolases"/>
    <property type="match status" value="1"/>
</dbReference>
<feature type="compositionally biased region" description="Acidic residues" evidence="1">
    <location>
        <begin position="186"/>
        <end position="200"/>
    </location>
</feature>
<accession>A0ABU0KPZ5</accession>
<dbReference type="EC" id="3.1.-.-" evidence="2"/>
<keyword evidence="2" id="KW-0540">Nuclease</keyword>
<organism evidence="2 3">
    <name type="scientific">Streptomyces thermodiastaticus</name>
    <dbReference type="NCBI Taxonomy" id="44061"/>
    <lineage>
        <taxon>Bacteria</taxon>
        <taxon>Bacillati</taxon>
        <taxon>Actinomycetota</taxon>
        <taxon>Actinomycetes</taxon>
        <taxon>Kitasatosporales</taxon>
        <taxon>Streptomycetaceae</taxon>
        <taxon>Streptomyces</taxon>
    </lineage>
</organism>
<keyword evidence="2" id="KW-0255">Endonuclease</keyword>
<dbReference type="GO" id="GO:0004519">
    <property type="term" value="F:endonuclease activity"/>
    <property type="evidence" value="ECO:0007669"/>
    <property type="project" value="UniProtKB-KW"/>
</dbReference>
<protein>
    <submittedName>
        <fullName evidence="2">CRISPR-associated endonuclease/helicase Cas3</fullName>
        <ecNumber evidence="2">3.1.-.-</ecNumber>
        <ecNumber evidence="2">3.6.4.-</ecNumber>
    </submittedName>
</protein>
<dbReference type="SUPFAM" id="SSF52540">
    <property type="entry name" value="P-loop containing nucleoside triphosphate hydrolases"/>
    <property type="match status" value="1"/>
</dbReference>
<evidence type="ECO:0000256" key="1">
    <source>
        <dbReference type="SAM" id="MobiDB-lite"/>
    </source>
</evidence>
<name>A0ABU0KPZ5_9ACTN</name>
<comment type="caution">
    <text evidence="2">The sequence shown here is derived from an EMBL/GenBank/DDBJ whole genome shotgun (WGS) entry which is preliminary data.</text>
</comment>
<reference evidence="2 3" key="1">
    <citation type="submission" date="2023-07" db="EMBL/GenBank/DDBJ databases">
        <title>Genomic Encyclopedia of Type Strains, Phase IV (KMG-IV): sequencing the most valuable type-strain genomes for metagenomic binning, comparative biology and taxonomic classification.</title>
        <authorList>
            <person name="Goeker M."/>
        </authorList>
    </citation>
    <scope>NUCLEOTIDE SEQUENCE [LARGE SCALE GENOMIC DNA]</scope>
    <source>
        <strain evidence="2 3">DSM 40573</strain>
    </source>
</reference>